<sequence>MQAPDTAQAQVLAGRINQLIIDLWVATERDAPRYDYDQFALTGQQHVVLGQIVRNPRITPKELADSLGVSKGAISQHLTRLEQEDYFIREKSPHDKRVSLFQLRPRGLEYQRVLRQYEQYLADAYLKQLSLADLQEIVGSLEKLGSVFQIPANS</sequence>
<dbReference type="SUPFAM" id="SSF46785">
    <property type="entry name" value="Winged helix' DNA-binding domain"/>
    <property type="match status" value="1"/>
</dbReference>
<dbReference type="PRINTS" id="PR00598">
    <property type="entry name" value="HTHMARR"/>
</dbReference>
<dbReference type="Gene3D" id="1.10.10.10">
    <property type="entry name" value="Winged helix-like DNA-binding domain superfamily/Winged helix DNA-binding domain"/>
    <property type="match status" value="1"/>
</dbReference>
<evidence type="ECO:0000259" key="1">
    <source>
        <dbReference type="PROSITE" id="PS50995"/>
    </source>
</evidence>
<evidence type="ECO:0000313" key="2">
    <source>
        <dbReference type="EMBL" id="GAA5511944.1"/>
    </source>
</evidence>
<dbReference type="Proteomes" id="UP001401887">
    <property type="component" value="Unassembled WGS sequence"/>
</dbReference>
<evidence type="ECO:0000313" key="3">
    <source>
        <dbReference type="Proteomes" id="UP001401887"/>
    </source>
</evidence>
<name>A0ABP9W3L2_9DEIO</name>
<accession>A0ABP9W3L2</accession>
<keyword evidence="3" id="KW-1185">Reference proteome</keyword>
<dbReference type="Pfam" id="PF12802">
    <property type="entry name" value="MarR_2"/>
    <property type="match status" value="1"/>
</dbReference>
<feature type="domain" description="HTH marR-type" evidence="1">
    <location>
        <begin position="16"/>
        <end position="146"/>
    </location>
</feature>
<dbReference type="InterPro" id="IPR036388">
    <property type="entry name" value="WH-like_DNA-bd_sf"/>
</dbReference>
<reference evidence="2 3" key="1">
    <citation type="submission" date="2024-02" db="EMBL/GenBank/DDBJ databases">
        <title>Deinococcus carri NBRC 110142.</title>
        <authorList>
            <person name="Ichikawa N."/>
            <person name="Katano-Makiyama Y."/>
            <person name="Hidaka K."/>
        </authorList>
    </citation>
    <scope>NUCLEOTIDE SEQUENCE [LARGE SCALE GENOMIC DNA]</scope>
    <source>
        <strain evidence="2 3">NBRC 110142</strain>
    </source>
</reference>
<dbReference type="SMART" id="SM00347">
    <property type="entry name" value="HTH_MARR"/>
    <property type="match status" value="1"/>
</dbReference>
<dbReference type="PANTHER" id="PTHR33164:SF43">
    <property type="entry name" value="HTH-TYPE TRANSCRIPTIONAL REPRESSOR YETL"/>
    <property type="match status" value="1"/>
</dbReference>
<dbReference type="RefSeq" id="WP_345460814.1">
    <property type="nucleotide sequence ID" value="NZ_BAABRP010000001.1"/>
</dbReference>
<protein>
    <recommendedName>
        <fullName evidence="1">HTH marR-type domain-containing protein</fullName>
    </recommendedName>
</protein>
<dbReference type="PANTHER" id="PTHR33164">
    <property type="entry name" value="TRANSCRIPTIONAL REGULATOR, MARR FAMILY"/>
    <property type="match status" value="1"/>
</dbReference>
<dbReference type="EMBL" id="BAABRP010000001">
    <property type="protein sequence ID" value="GAA5511944.1"/>
    <property type="molecule type" value="Genomic_DNA"/>
</dbReference>
<dbReference type="InterPro" id="IPR000835">
    <property type="entry name" value="HTH_MarR-typ"/>
</dbReference>
<proteinExistence type="predicted"/>
<dbReference type="PROSITE" id="PS50995">
    <property type="entry name" value="HTH_MARR_2"/>
    <property type="match status" value="1"/>
</dbReference>
<gene>
    <name evidence="2" type="ORF">Dcar01_00658</name>
</gene>
<comment type="caution">
    <text evidence="2">The sequence shown here is derived from an EMBL/GenBank/DDBJ whole genome shotgun (WGS) entry which is preliminary data.</text>
</comment>
<dbReference type="InterPro" id="IPR039422">
    <property type="entry name" value="MarR/SlyA-like"/>
</dbReference>
<dbReference type="InterPro" id="IPR036390">
    <property type="entry name" value="WH_DNA-bd_sf"/>
</dbReference>
<organism evidence="2 3">
    <name type="scientific">Deinococcus carri</name>
    <dbReference type="NCBI Taxonomy" id="1211323"/>
    <lineage>
        <taxon>Bacteria</taxon>
        <taxon>Thermotogati</taxon>
        <taxon>Deinococcota</taxon>
        <taxon>Deinococci</taxon>
        <taxon>Deinococcales</taxon>
        <taxon>Deinococcaceae</taxon>
        <taxon>Deinococcus</taxon>
    </lineage>
</organism>